<comment type="caution">
    <text evidence="2">The sequence shown here is derived from an EMBL/GenBank/DDBJ whole genome shotgun (WGS) entry which is preliminary data.</text>
</comment>
<proteinExistence type="predicted"/>
<dbReference type="EMBL" id="CASHTH010003769">
    <property type="protein sequence ID" value="CAI8049039.1"/>
    <property type="molecule type" value="Genomic_DNA"/>
</dbReference>
<keyword evidence="1" id="KW-0732">Signal</keyword>
<gene>
    <name evidence="2" type="ORF">GBAR_LOCUS27002</name>
</gene>
<sequence>MKGLLLFCSILLLHIHLQASDVCNEDYDVSYLFSKLEEALISNKTGLDLLRQSYMVADKVEIYFNVQLEIVNGTNLSNTCVDYYYLDYGFDTFCPSNSSDYHWKLCYLPYEYGYSNILQLTFSPQTFSKREAERKKINTDAAISWLSLLHGNALSSLFPLIFYPDIEPYDDDYDDDDDDDYPLYVSMTLVMDTLDCNPPIPMTQCALSELLSWIKVYSEFGGKSHTFRRDL</sequence>
<evidence type="ECO:0000256" key="1">
    <source>
        <dbReference type="SAM" id="SignalP"/>
    </source>
</evidence>
<accession>A0AA35TJV7</accession>
<name>A0AA35TJV7_GEOBA</name>
<evidence type="ECO:0000313" key="2">
    <source>
        <dbReference type="EMBL" id="CAI8049039.1"/>
    </source>
</evidence>
<dbReference type="AlphaFoldDB" id="A0AA35TJV7"/>
<reference evidence="2" key="1">
    <citation type="submission" date="2023-03" db="EMBL/GenBank/DDBJ databases">
        <authorList>
            <person name="Steffen K."/>
            <person name="Cardenas P."/>
        </authorList>
    </citation>
    <scope>NUCLEOTIDE SEQUENCE</scope>
</reference>
<dbReference type="Proteomes" id="UP001174909">
    <property type="component" value="Unassembled WGS sequence"/>
</dbReference>
<evidence type="ECO:0000313" key="3">
    <source>
        <dbReference type="Proteomes" id="UP001174909"/>
    </source>
</evidence>
<organism evidence="2 3">
    <name type="scientific">Geodia barretti</name>
    <name type="common">Barrett's horny sponge</name>
    <dbReference type="NCBI Taxonomy" id="519541"/>
    <lineage>
        <taxon>Eukaryota</taxon>
        <taxon>Metazoa</taxon>
        <taxon>Porifera</taxon>
        <taxon>Demospongiae</taxon>
        <taxon>Heteroscleromorpha</taxon>
        <taxon>Tetractinellida</taxon>
        <taxon>Astrophorina</taxon>
        <taxon>Geodiidae</taxon>
        <taxon>Geodia</taxon>
    </lineage>
</organism>
<protein>
    <submittedName>
        <fullName evidence="2">Uncharacterized protein</fullName>
    </submittedName>
</protein>
<feature type="chain" id="PRO_5041344267" evidence="1">
    <location>
        <begin position="20"/>
        <end position="231"/>
    </location>
</feature>
<keyword evidence="3" id="KW-1185">Reference proteome</keyword>
<feature type="signal peptide" evidence="1">
    <location>
        <begin position="1"/>
        <end position="19"/>
    </location>
</feature>